<name>A0A7D9H1R3_DEKBR</name>
<reference evidence="2 3" key="1">
    <citation type="submission" date="2019-07" db="EMBL/GenBank/DDBJ databases">
        <authorList>
            <person name="Friedrich A."/>
            <person name="Schacherer J."/>
        </authorList>
    </citation>
    <scope>NUCLEOTIDE SEQUENCE [LARGE SCALE GENOMIC DNA]</scope>
</reference>
<evidence type="ECO:0000259" key="1">
    <source>
        <dbReference type="PROSITE" id="PS50206"/>
    </source>
</evidence>
<gene>
    <name evidence="2" type="primary">YCH1</name>
    <name evidence="2" type="ORF">DEBR0S5_02872G</name>
</gene>
<dbReference type="Gene3D" id="3.40.250.10">
    <property type="entry name" value="Rhodanese-like domain"/>
    <property type="match status" value="1"/>
</dbReference>
<evidence type="ECO:0000313" key="3">
    <source>
        <dbReference type="Proteomes" id="UP000478008"/>
    </source>
</evidence>
<sequence length="151" mass="17426">MAFTVADLKYIEPSVLREWILKRDEKFSFLIIDVRDSDYVGGHIKGSKNIPSAQVKHELPNIYDTLKEINCKSIVFHCTLSQQRGPSSAMMLLRYLNAVIESSKSSSDEIKFAKSIDVYVLRGGFARWQNIYGGDEELTEDYDKKFWTNEF</sequence>
<dbReference type="AlphaFoldDB" id="A0A7D9H1R3"/>
<dbReference type="SUPFAM" id="SSF52821">
    <property type="entry name" value="Rhodanese/Cell cycle control phosphatase"/>
    <property type="match status" value="1"/>
</dbReference>
<dbReference type="PROSITE" id="PS50206">
    <property type="entry name" value="RHODANESE_3"/>
    <property type="match status" value="1"/>
</dbReference>
<dbReference type="SMART" id="SM00450">
    <property type="entry name" value="RHOD"/>
    <property type="match status" value="1"/>
</dbReference>
<feature type="domain" description="Rhodanese" evidence="1">
    <location>
        <begin position="25"/>
        <end position="137"/>
    </location>
</feature>
<protein>
    <submittedName>
        <fullName evidence="2">DEBR0S5_02872g1_1</fullName>
    </submittedName>
</protein>
<dbReference type="GO" id="GO:0005634">
    <property type="term" value="C:nucleus"/>
    <property type="evidence" value="ECO:0007669"/>
    <property type="project" value="TreeGrafter"/>
</dbReference>
<keyword evidence="3" id="KW-1185">Reference proteome</keyword>
<dbReference type="Proteomes" id="UP000478008">
    <property type="component" value="Unassembled WGS sequence"/>
</dbReference>
<accession>A0A7D9H1R3</accession>
<dbReference type="InterPro" id="IPR036873">
    <property type="entry name" value="Rhodanese-like_dom_sf"/>
</dbReference>
<dbReference type="EMBL" id="CABFWN010000005">
    <property type="protein sequence ID" value="VUG19442.1"/>
    <property type="molecule type" value="Genomic_DNA"/>
</dbReference>
<organism evidence="2 3">
    <name type="scientific">Dekkera bruxellensis</name>
    <name type="common">Brettanomyces custersii</name>
    <dbReference type="NCBI Taxonomy" id="5007"/>
    <lineage>
        <taxon>Eukaryota</taxon>
        <taxon>Fungi</taxon>
        <taxon>Dikarya</taxon>
        <taxon>Ascomycota</taxon>
        <taxon>Saccharomycotina</taxon>
        <taxon>Pichiomycetes</taxon>
        <taxon>Pichiales</taxon>
        <taxon>Pichiaceae</taxon>
        <taxon>Brettanomyces</taxon>
    </lineage>
</organism>
<dbReference type="GO" id="GO:0005737">
    <property type="term" value="C:cytoplasm"/>
    <property type="evidence" value="ECO:0007669"/>
    <property type="project" value="TreeGrafter"/>
</dbReference>
<dbReference type="GO" id="GO:0004725">
    <property type="term" value="F:protein tyrosine phosphatase activity"/>
    <property type="evidence" value="ECO:0007669"/>
    <property type="project" value="TreeGrafter"/>
</dbReference>
<dbReference type="PANTHER" id="PTHR10828:SF38">
    <property type="entry name" value="ARSENICAL-RESISTANCE PROTEIN 2-RELATED"/>
    <property type="match status" value="1"/>
</dbReference>
<dbReference type="Pfam" id="PF00581">
    <property type="entry name" value="Rhodanese"/>
    <property type="match status" value="1"/>
</dbReference>
<dbReference type="PANTHER" id="PTHR10828">
    <property type="entry name" value="M-PHASE INDUCER PHOSPHATASE DUAL SPECIFICITY PHOSPHATASE CDC25"/>
    <property type="match status" value="1"/>
</dbReference>
<evidence type="ECO:0000313" key="2">
    <source>
        <dbReference type="EMBL" id="VUG19442.1"/>
    </source>
</evidence>
<proteinExistence type="predicted"/>
<dbReference type="InterPro" id="IPR001763">
    <property type="entry name" value="Rhodanese-like_dom"/>
</dbReference>